<evidence type="ECO:0000256" key="1">
    <source>
        <dbReference type="SAM" id="MobiDB-lite"/>
    </source>
</evidence>
<evidence type="ECO:0000259" key="2">
    <source>
        <dbReference type="Pfam" id="PF13470"/>
    </source>
</evidence>
<dbReference type="Pfam" id="PF13470">
    <property type="entry name" value="PIN_3"/>
    <property type="match status" value="1"/>
</dbReference>
<dbReference type="RefSeq" id="WP_235024594.1">
    <property type="nucleotide sequence ID" value="NZ_FCOM02000012.1"/>
</dbReference>
<dbReference type="Proteomes" id="UP000055019">
    <property type="component" value="Unassembled WGS sequence"/>
</dbReference>
<dbReference type="Pfam" id="PF26343">
    <property type="entry name" value="VapC50_C"/>
    <property type="match status" value="1"/>
</dbReference>
<dbReference type="EMBL" id="FCOM02000012">
    <property type="protein sequence ID" value="SAL62946.1"/>
    <property type="molecule type" value="Genomic_DNA"/>
</dbReference>
<proteinExistence type="predicted"/>
<feature type="compositionally biased region" description="Low complexity" evidence="1">
    <location>
        <begin position="1"/>
        <end position="13"/>
    </location>
</feature>
<name>A0A158J264_9BURK</name>
<feature type="region of interest" description="Disordered" evidence="1">
    <location>
        <begin position="1"/>
        <end position="76"/>
    </location>
</feature>
<accession>A0A158J264</accession>
<feature type="domain" description="PIN" evidence="2">
    <location>
        <begin position="132"/>
        <end position="227"/>
    </location>
</feature>
<dbReference type="AlphaFoldDB" id="A0A158J264"/>
<dbReference type="InterPro" id="IPR002716">
    <property type="entry name" value="PIN_dom"/>
</dbReference>
<protein>
    <submittedName>
        <fullName evidence="4">Uncharacterized protein</fullName>
    </submittedName>
</protein>
<evidence type="ECO:0000313" key="4">
    <source>
        <dbReference type="EMBL" id="SAL62946.1"/>
    </source>
</evidence>
<evidence type="ECO:0000259" key="3">
    <source>
        <dbReference type="Pfam" id="PF26343"/>
    </source>
</evidence>
<sequence>MKEAASTAPASAPVGPPPSRARYAAPPLTLPNEARKLRATINLNRLEKAKRPRSHSKAASNQPDKQPGAQESLQISRAPINVLRSARFQLDDYAMATEPSDRFPGIGDAEARAPRRRARGSRACVLYSIAQTDALLSLATAGLFSAKWSSRIEEEWMLALVQRRPDLKDRLWVRRDAMRDAVPDWQVLDEAWSPLMESLNLPDPNDRHVLAAAVAGHADCIVTANVRDFPQSAVTPYGIEFVHPDRFIVNQWHLEPLVAISSFKRMHARRKRPLSSVEEFATVLEQNELPMTAQRIREANELI</sequence>
<evidence type="ECO:0000313" key="5">
    <source>
        <dbReference type="Proteomes" id="UP000055019"/>
    </source>
</evidence>
<reference evidence="4" key="1">
    <citation type="submission" date="2016-01" db="EMBL/GenBank/DDBJ databases">
        <authorList>
            <person name="Peeters C."/>
        </authorList>
    </citation>
    <scope>NUCLEOTIDE SEQUENCE [LARGE SCALE GENOMIC DNA]</scope>
    <source>
        <strain evidence="4">LMG 29317</strain>
    </source>
</reference>
<comment type="caution">
    <text evidence="4">The sequence shown here is derived from an EMBL/GenBank/DDBJ whole genome shotgun (WGS) entry which is preliminary data.</text>
</comment>
<feature type="domain" description="VapC50 C-terminal" evidence="3">
    <location>
        <begin position="244"/>
        <end position="298"/>
    </location>
</feature>
<keyword evidence="5" id="KW-1185">Reference proteome</keyword>
<organism evidence="4 5">
    <name type="scientific">Caballeronia arvi</name>
    <dbReference type="NCBI Taxonomy" id="1777135"/>
    <lineage>
        <taxon>Bacteria</taxon>
        <taxon>Pseudomonadati</taxon>
        <taxon>Pseudomonadota</taxon>
        <taxon>Betaproteobacteria</taxon>
        <taxon>Burkholderiales</taxon>
        <taxon>Burkholderiaceae</taxon>
        <taxon>Caballeronia</taxon>
    </lineage>
</organism>
<gene>
    <name evidence="4" type="ORF">AWB74_03282</name>
</gene>
<feature type="compositionally biased region" description="Polar residues" evidence="1">
    <location>
        <begin position="57"/>
        <end position="75"/>
    </location>
</feature>
<dbReference type="InterPro" id="IPR058652">
    <property type="entry name" value="VapC50_C"/>
</dbReference>